<evidence type="ECO:0000313" key="2">
    <source>
        <dbReference type="Proteomes" id="UP000268623"/>
    </source>
</evidence>
<dbReference type="OrthoDB" id="8450680at2"/>
<reference evidence="1 2" key="1">
    <citation type="submission" date="2018-08" db="EMBL/GenBank/DDBJ databases">
        <title>Genome sequence of Methylocystis hirsuta CSC1, a methanotroph able to accumulate PHAs.</title>
        <authorList>
            <person name="Bordel S."/>
            <person name="Rodriguez E."/>
            <person name="Gancedo J."/>
            <person name="Munoz R."/>
        </authorList>
    </citation>
    <scope>NUCLEOTIDE SEQUENCE [LARGE SCALE GENOMIC DNA]</scope>
    <source>
        <strain evidence="1 2">CSC1</strain>
    </source>
</reference>
<accession>A0A3M9XQW6</accession>
<dbReference type="AlphaFoldDB" id="A0A3M9XQW6"/>
<name>A0A3M9XQW6_9HYPH</name>
<sequence length="98" mass="11010">MLSFRRCAIRKQWRARKWEHIMGRSITLLSFILSAGAVNARAENLPPPPLDVSGWYLRGNVDAPAQLTEGQSRLQPNLLADLANGPARPTHYSMSELR</sequence>
<organism evidence="1 2">
    <name type="scientific">Methylocystis hirsuta</name>
    <dbReference type="NCBI Taxonomy" id="369798"/>
    <lineage>
        <taxon>Bacteria</taxon>
        <taxon>Pseudomonadati</taxon>
        <taxon>Pseudomonadota</taxon>
        <taxon>Alphaproteobacteria</taxon>
        <taxon>Hyphomicrobiales</taxon>
        <taxon>Methylocystaceae</taxon>
        <taxon>Methylocystis</taxon>
    </lineage>
</organism>
<dbReference type="EMBL" id="QWDD01000001">
    <property type="protein sequence ID" value="RNJ50056.1"/>
    <property type="molecule type" value="Genomic_DNA"/>
</dbReference>
<evidence type="ECO:0000313" key="1">
    <source>
        <dbReference type="EMBL" id="RNJ50056.1"/>
    </source>
</evidence>
<protein>
    <submittedName>
        <fullName evidence="1">Uncharacterized protein</fullName>
    </submittedName>
</protein>
<dbReference type="Proteomes" id="UP000268623">
    <property type="component" value="Unassembled WGS sequence"/>
</dbReference>
<gene>
    <name evidence="1" type="ORF">D1O30_11055</name>
</gene>
<comment type="caution">
    <text evidence="1">The sequence shown here is derived from an EMBL/GenBank/DDBJ whole genome shotgun (WGS) entry which is preliminary data.</text>
</comment>
<proteinExistence type="predicted"/>
<keyword evidence="2" id="KW-1185">Reference proteome</keyword>